<dbReference type="Pfam" id="PF05036">
    <property type="entry name" value="SPOR"/>
    <property type="match status" value="1"/>
</dbReference>
<dbReference type="InterPro" id="IPR007730">
    <property type="entry name" value="SPOR-like_dom"/>
</dbReference>
<dbReference type="AlphaFoldDB" id="A0A2U8QUS3"/>
<feature type="domain" description="SPOR" evidence="1">
    <location>
        <begin position="57"/>
        <end position="125"/>
    </location>
</feature>
<dbReference type="SUPFAM" id="SSF110997">
    <property type="entry name" value="Sporulation related repeat"/>
    <property type="match status" value="1"/>
</dbReference>
<protein>
    <submittedName>
        <fullName evidence="2">Sporulation protein</fullName>
    </submittedName>
</protein>
<organism evidence="2 3">
    <name type="scientific">Flavobacterium sediminis</name>
    <dbReference type="NCBI Taxonomy" id="2201181"/>
    <lineage>
        <taxon>Bacteria</taxon>
        <taxon>Pseudomonadati</taxon>
        <taxon>Bacteroidota</taxon>
        <taxon>Flavobacteriia</taxon>
        <taxon>Flavobacteriales</taxon>
        <taxon>Flavobacteriaceae</taxon>
        <taxon>Flavobacterium</taxon>
    </lineage>
</organism>
<dbReference type="Gene3D" id="3.30.70.1070">
    <property type="entry name" value="Sporulation related repeat"/>
    <property type="match status" value="1"/>
</dbReference>
<dbReference type="Proteomes" id="UP000245429">
    <property type="component" value="Chromosome"/>
</dbReference>
<name>A0A2U8QUS3_9FLAO</name>
<dbReference type="InterPro" id="IPR036680">
    <property type="entry name" value="SPOR-like_sf"/>
</dbReference>
<evidence type="ECO:0000313" key="3">
    <source>
        <dbReference type="Proteomes" id="UP000245429"/>
    </source>
</evidence>
<dbReference type="RefSeq" id="WP_109569327.1">
    <property type="nucleotide sequence ID" value="NZ_CP029463.1"/>
</dbReference>
<dbReference type="EMBL" id="CP029463">
    <property type="protein sequence ID" value="AWM13960.1"/>
    <property type="molecule type" value="Genomic_DNA"/>
</dbReference>
<proteinExistence type="predicted"/>
<evidence type="ECO:0000259" key="1">
    <source>
        <dbReference type="Pfam" id="PF05036"/>
    </source>
</evidence>
<keyword evidence="3" id="KW-1185">Reference proteome</keyword>
<accession>A0A2U8QUS3</accession>
<evidence type="ECO:0000313" key="2">
    <source>
        <dbReference type="EMBL" id="AWM13960.1"/>
    </source>
</evidence>
<gene>
    <name evidence="2" type="ORF">DI487_08880</name>
</gene>
<dbReference type="GO" id="GO:0042834">
    <property type="term" value="F:peptidoglycan binding"/>
    <property type="evidence" value="ECO:0007669"/>
    <property type="project" value="InterPro"/>
</dbReference>
<dbReference type="OrthoDB" id="2473397at2"/>
<sequence>MRNLAFKRLTKIVFITSFFSIGIHAQSGKTTLSQDEKFSELLEEKAKINANLSINNSYKIQIFYGNSSDAKNQLATFKRDFSGIEGTIIYTNPTYKVYVGNYKSRLHAEKALIEIKKKYPTALLIKPGK</sequence>
<dbReference type="KEGG" id="fse:DI487_08880"/>
<reference evidence="2 3" key="1">
    <citation type="submission" date="2018-05" db="EMBL/GenBank/DDBJ databases">
        <title>Flavobacterium sp. MEBiC07310.</title>
        <authorList>
            <person name="Baek K."/>
        </authorList>
    </citation>
    <scope>NUCLEOTIDE SEQUENCE [LARGE SCALE GENOMIC DNA]</scope>
    <source>
        <strain evidence="2 3">MEBiC07310</strain>
    </source>
</reference>